<accession>A0A9P3LEH2</accession>
<evidence type="ECO:0000313" key="1">
    <source>
        <dbReference type="EMBL" id="GJE90987.1"/>
    </source>
</evidence>
<name>A0A9P3LEH2_9APHY</name>
<dbReference type="PANTHER" id="PTHR33604">
    <property type="entry name" value="OSJNBA0004B13.7 PROTEIN"/>
    <property type="match status" value="1"/>
</dbReference>
<dbReference type="AlphaFoldDB" id="A0A9P3LEH2"/>
<dbReference type="Gene3D" id="3.90.550.10">
    <property type="entry name" value="Spore Coat Polysaccharide Biosynthesis Protein SpsA, Chain A"/>
    <property type="match status" value="1"/>
</dbReference>
<dbReference type="InterPro" id="IPR029044">
    <property type="entry name" value="Nucleotide-diphossugar_trans"/>
</dbReference>
<comment type="caution">
    <text evidence="1">The sequence shown here is derived from an EMBL/GenBank/DDBJ whole genome shotgun (WGS) entry which is preliminary data.</text>
</comment>
<evidence type="ECO:0000313" key="2">
    <source>
        <dbReference type="Proteomes" id="UP000703269"/>
    </source>
</evidence>
<dbReference type="PANTHER" id="PTHR33604:SF3">
    <property type="entry name" value="OSJNBA0004B13.7 PROTEIN"/>
    <property type="match status" value="1"/>
</dbReference>
<organism evidence="1 2">
    <name type="scientific">Phanerochaete sordida</name>
    <dbReference type="NCBI Taxonomy" id="48140"/>
    <lineage>
        <taxon>Eukaryota</taxon>
        <taxon>Fungi</taxon>
        <taxon>Dikarya</taxon>
        <taxon>Basidiomycota</taxon>
        <taxon>Agaricomycotina</taxon>
        <taxon>Agaricomycetes</taxon>
        <taxon>Polyporales</taxon>
        <taxon>Phanerochaetaceae</taxon>
        <taxon>Phanerochaete</taxon>
    </lineage>
</organism>
<keyword evidence="2" id="KW-1185">Reference proteome</keyword>
<proteinExistence type="predicted"/>
<gene>
    <name evidence="1" type="ORF">PsYK624_071340</name>
</gene>
<reference evidence="1 2" key="1">
    <citation type="submission" date="2021-08" db="EMBL/GenBank/DDBJ databases">
        <title>Draft Genome Sequence of Phanerochaete sordida strain YK-624.</title>
        <authorList>
            <person name="Mori T."/>
            <person name="Dohra H."/>
            <person name="Suzuki T."/>
            <person name="Kawagishi H."/>
            <person name="Hirai H."/>
        </authorList>
    </citation>
    <scope>NUCLEOTIDE SEQUENCE [LARGE SCALE GENOMIC DNA]</scope>
    <source>
        <strain evidence="1 2">YK-624</strain>
    </source>
</reference>
<dbReference type="Proteomes" id="UP000703269">
    <property type="component" value="Unassembled WGS sequence"/>
</dbReference>
<dbReference type="OrthoDB" id="2020070at2759"/>
<sequence>MLKAKSRSKNRLLVILFLASSVLVWFLLLRSKSLHHDEDEASESKDDAYEVKGDYINLSTTLSGLDLDDAHLGEDLVDASHANADADFLDPEPPALVAIVPVTSYTVEDVSRALPQFLPLSDLLQEVILLCPDELSPAVRDRLREVLPDDDFAHVEISVTTWLNGLDEGSALLYAARQLHADRVIIFDSDSIRSVSDGILGMLVAPLLTPLPIGPRGFRVTGDRIACIEAEEDPKPAAFLVPPFSVATILIPPHDLSPDPVYDIWHALGKHIARARFEGVGGVAVSRGVTDGWCSGGERRPVSSLEQERTAQSTFKLKAHDGAPEVKVGHLQHGACSSMLAVFALVFNSEEELHSFAPAACRLRNEGHMVYVATIAARADSAQAARPRFINLFDCAIEITELRQTAAQLDDWLATLPCSPAAVVTSELDPLISAAIVQLVAARYGSDTTLVRIPDGDMPYCDWMGSLTASEWRNWRRPLLEISVITDDRPASLARLLASLSAAHFYGDTVGLRINVEQTAGPQTLQLVHDFEWPHGPVFVHRRVIHGGLLPAVVESWYPQSQDSYGLMLEDDVELSPLFYAWIKMGLLHYRYGEPADRSPQMFGISLYQQKNLELRPEGRHRFNARTTFAAASLPAPDSPYLSQIPCSWGAVYFPEHWRTFHTYLAARLSGEPLPVGAVVAPGLRSNRWTRSWKKYFVELAHLRGLLMLYPNYAGFRSLSTNHLEVGQHVRETTPAAHERKKRLYQLPLLRPQPANGSAAATGLLELPEGHMPAHAELPVLDLLGLLATEDGLRARGAARTAELVRCADAPPHLRPLFCE</sequence>
<dbReference type="EMBL" id="BPQB01000019">
    <property type="protein sequence ID" value="GJE90987.1"/>
    <property type="molecule type" value="Genomic_DNA"/>
</dbReference>
<protein>
    <submittedName>
        <fullName evidence="1">Uncharacterized protein</fullName>
    </submittedName>
</protein>